<feature type="region of interest" description="Disordered" evidence="1">
    <location>
        <begin position="1"/>
        <end position="20"/>
    </location>
</feature>
<gene>
    <name evidence="2" type="ORF">RSOL_031460</name>
</gene>
<dbReference type="Proteomes" id="UP000030108">
    <property type="component" value="Unassembled WGS sequence"/>
</dbReference>
<comment type="caution">
    <text evidence="2">The sequence shown here is derived from an EMBL/GenBank/DDBJ whole genome shotgun (WGS) entry which is preliminary data.</text>
</comment>
<feature type="compositionally biased region" description="Basic and acidic residues" evidence="1">
    <location>
        <begin position="1"/>
        <end position="14"/>
    </location>
</feature>
<dbReference type="EMBL" id="JATN01000322">
    <property type="protein sequence ID" value="EUC54146.1"/>
    <property type="molecule type" value="Genomic_DNA"/>
</dbReference>
<accession>X8IYR7</accession>
<name>X8IYR7_9AGAM</name>
<dbReference type="AlphaFoldDB" id="X8IYR7"/>
<reference evidence="3" key="1">
    <citation type="journal article" date="2014" name="Genome Announc.">
        <title>Draft genome sequence of the plant-pathogenic soil fungus Rhizoctonia solani anastomosis group 3 strain Rhs1AP.</title>
        <authorList>
            <person name="Cubeta M.A."/>
            <person name="Thomas E."/>
            <person name="Dean R.A."/>
            <person name="Jabaji S."/>
            <person name="Neate S.M."/>
            <person name="Tavantzis S."/>
            <person name="Toda T."/>
            <person name="Vilgalys R."/>
            <person name="Bharathan N."/>
            <person name="Fedorova-Abrams N."/>
            <person name="Pakala S.B."/>
            <person name="Pakala S.M."/>
            <person name="Zafar N."/>
            <person name="Joardar V."/>
            <person name="Losada L."/>
            <person name="Nierman W.C."/>
        </authorList>
    </citation>
    <scope>NUCLEOTIDE SEQUENCE [LARGE SCALE GENOMIC DNA]</scope>
    <source>
        <strain evidence="3">AG-3</strain>
    </source>
</reference>
<evidence type="ECO:0000313" key="2">
    <source>
        <dbReference type="EMBL" id="EUC54146.1"/>
    </source>
</evidence>
<protein>
    <submittedName>
        <fullName evidence="2">Uncharacterized protein</fullName>
    </submittedName>
</protein>
<evidence type="ECO:0000313" key="3">
    <source>
        <dbReference type="Proteomes" id="UP000030108"/>
    </source>
</evidence>
<evidence type="ECO:0000256" key="1">
    <source>
        <dbReference type="SAM" id="MobiDB-lite"/>
    </source>
</evidence>
<proteinExistence type="predicted"/>
<feature type="compositionally biased region" description="Basic residues" evidence="1">
    <location>
        <begin position="271"/>
        <end position="280"/>
    </location>
</feature>
<sequence>MTEQSDSQRKDNRRANPTSECYLLREERNGTRDSDIHKRHTRVLALFEIVLNGQPTPILELMLKSQIFSGVRVVGITATLNEPYGLLAQCGWFSDDYDWYWARIEHIQAVQVCRIPQFRGGERVVMLSSEVADYVLLNPWSTYEGCWKSTLSSLGVPGCDVWPQEGVRPPWWPSSWAHVWPFEQPPKTAKRRASDTVEIEALTQELSVAPASVGPSDNGLQAGQVVATHLDHLEPWDLRPDSGVQSAVKPCGDNLAQVAKRDGTGKGGGRGAKRARHFHT</sequence>
<organism evidence="2 3">
    <name type="scientific">Rhizoctonia solani AG-3 Rhs1AP</name>
    <dbReference type="NCBI Taxonomy" id="1086054"/>
    <lineage>
        <taxon>Eukaryota</taxon>
        <taxon>Fungi</taxon>
        <taxon>Dikarya</taxon>
        <taxon>Basidiomycota</taxon>
        <taxon>Agaricomycotina</taxon>
        <taxon>Agaricomycetes</taxon>
        <taxon>Cantharellales</taxon>
        <taxon>Ceratobasidiaceae</taxon>
        <taxon>Rhizoctonia</taxon>
    </lineage>
</organism>
<feature type="non-terminal residue" evidence="2">
    <location>
        <position position="280"/>
    </location>
</feature>
<feature type="region of interest" description="Disordered" evidence="1">
    <location>
        <begin position="258"/>
        <end position="280"/>
    </location>
</feature>